<sequence>MKITQQLNNPSNTSIQQSSPSFINEISVIQLKTGGYGRGRGQRLNQLNGPVGIFIDDKKNIFIANSYNQRIVERKYNANEGQIVVGGNGQENQLTQLYSPCGLSFDHESNIYIADFASNRIQKFDVLV</sequence>
<accession>A0A815Z1L8</accession>
<gene>
    <name evidence="1" type="ORF">QVE165_LOCUS49754</name>
</gene>
<keyword evidence="2" id="KW-1185">Reference proteome</keyword>
<dbReference type="Proteomes" id="UP000663832">
    <property type="component" value="Unassembled WGS sequence"/>
</dbReference>
<proteinExistence type="predicted"/>
<evidence type="ECO:0000313" key="2">
    <source>
        <dbReference type="Proteomes" id="UP000663832"/>
    </source>
</evidence>
<dbReference type="EMBL" id="CAJNOM010000925">
    <property type="protein sequence ID" value="CAF1578789.1"/>
    <property type="molecule type" value="Genomic_DNA"/>
</dbReference>
<dbReference type="PANTHER" id="PTHR24104:SF25">
    <property type="entry name" value="PROTEIN LIN-41"/>
    <property type="match status" value="1"/>
</dbReference>
<comment type="caution">
    <text evidence="1">The sequence shown here is derived from an EMBL/GenBank/DDBJ whole genome shotgun (WGS) entry which is preliminary data.</text>
</comment>
<dbReference type="GO" id="GO:0008270">
    <property type="term" value="F:zinc ion binding"/>
    <property type="evidence" value="ECO:0007669"/>
    <property type="project" value="UniProtKB-KW"/>
</dbReference>
<dbReference type="SUPFAM" id="SSF63825">
    <property type="entry name" value="YWTD domain"/>
    <property type="match status" value="1"/>
</dbReference>
<organism evidence="1 2">
    <name type="scientific">Adineta steineri</name>
    <dbReference type="NCBI Taxonomy" id="433720"/>
    <lineage>
        <taxon>Eukaryota</taxon>
        <taxon>Metazoa</taxon>
        <taxon>Spiralia</taxon>
        <taxon>Gnathifera</taxon>
        <taxon>Rotifera</taxon>
        <taxon>Eurotatoria</taxon>
        <taxon>Bdelloidea</taxon>
        <taxon>Adinetida</taxon>
        <taxon>Adinetidae</taxon>
        <taxon>Adineta</taxon>
    </lineage>
</organism>
<dbReference type="AlphaFoldDB" id="A0A815Z1L8"/>
<dbReference type="InterPro" id="IPR011042">
    <property type="entry name" value="6-blade_b-propeller_TolB-like"/>
</dbReference>
<dbReference type="OrthoDB" id="342730at2759"/>
<dbReference type="InterPro" id="IPR050952">
    <property type="entry name" value="TRIM-NHL_E3_ligases"/>
</dbReference>
<evidence type="ECO:0008006" key="3">
    <source>
        <dbReference type="Google" id="ProtNLM"/>
    </source>
</evidence>
<name>A0A815Z1L8_9BILA</name>
<reference evidence="1" key="1">
    <citation type="submission" date="2021-02" db="EMBL/GenBank/DDBJ databases">
        <authorList>
            <person name="Nowell W R."/>
        </authorList>
    </citation>
    <scope>NUCLEOTIDE SEQUENCE</scope>
</reference>
<protein>
    <recommendedName>
        <fullName evidence="3">NHL repeat containing protein</fullName>
    </recommendedName>
</protein>
<evidence type="ECO:0000313" key="1">
    <source>
        <dbReference type="EMBL" id="CAF1578789.1"/>
    </source>
</evidence>
<dbReference type="PANTHER" id="PTHR24104">
    <property type="entry name" value="E3 UBIQUITIN-PROTEIN LIGASE NHLRC1-RELATED"/>
    <property type="match status" value="1"/>
</dbReference>
<dbReference type="Gene3D" id="2.120.10.30">
    <property type="entry name" value="TolB, C-terminal domain"/>
    <property type="match status" value="1"/>
</dbReference>